<organism evidence="3 4">
    <name type="scientific">Fusibacter ferrireducens</name>
    <dbReference type="NCBI Taxonomy" id="2785058"/>
    <lineage>
        <taxon>Bacteria</taxon>
        <taxon>Bacillati</taxon>
        <taxon>Bacillota</taxon>
        <taxon>Clostridia</taxon>
        <taxon>Eubacteriales</taxon>
        <taxon>Eubacteriales Family XII. Incertae Sedis</taxon>
        <taxon>Fusibacter</taxon>
    </lineage>
</organism>
<accession>A0ABR9ZS19</accession>
<feature type="domain" description="CobE/GbiG C-terminal" evidence="1">
    <location>
        <begin position="275"/>
        <end position="390"/>
    </location>
</feature>
<dbReference type="RefSeq" id="WP_194701497.1">
    <property type="nucleotide sequence ID" value="NZ_JADKNH010000005.1"/>
</dbReference>
<dbReference type="Proteomes" id="UP000614200">
    <property type="component" value="Unassembled WGS sequence"/>
</dbReference>
<dbReference type="Pfam" id="PF11760">
    <property type="entry name" value="CbiG_N"/>
    <property type="match status" value="1"/>
</dbReference>
<evidence type="ECO:0000259" key="2">
    <source>
        <dbReference type="Pfam" id="PF11760"/>
    </source>
</evidence>
<proteinExistence type="predicted"/>
<dbReference type="SUPFAM" id="SSF159664">
    <property type="entry name" value="CobE/GbiG C-terminal domain-like"/>
    <property type="match status" value="1"/>
</dbReference>
<dbReference type="InterPro" id="IPR038029">
    <property type="entry name" value="GbiG_N_sf"/>
</dbReference>
<evidence type="ECO:0000313" key="4">
    <source>
        <dbReference type="Proteomes" id="UP000614200"/>
    </source>
</evidence>
<dbReference type="InterPro" id="IPR052553">
    <property type="entry name" value="CbiG_hydrolase"/>
</dbReference>
<dbReference type="Gene3D" id="3.30.420.180">
    <property type="entry name" value="CobE/GbiG C-terminal domain"/>
    <property type="match status" value="1"/>
</dbReference>
<dbReference type="InterPro" id="IPR002750">
    <property type="entry name" value="CobE/GbiG_C"/>
</dbReference>
<gene>
    <name evidence="3" type="ORF">ISU02_08980</name>
</gene>
<sequence>MESLITIQNSTTRTLSMNLDHKPHFVFFALTEKGQHVMTDLENLLKIHFVNCDEAFLPTYKAYSPAELKALGGLKEVVAQTFEEIIPPSHSAYDNRHQTILVFTCAVGIAVRMLAPHLKDKLKDPACIVIDDHARFAISLLSGHIGKANAYTTLFAECLKEAYQTVPVITTATDIRGIQGFEEVMSFFKISLEKNRPAIKVLNTALANDQTIGLLLDPMLRISKSYDSNAITVYEESRAFFEHTGPKAIITLRKPELWINPLYDDDCFIFYSQSLVVGTGCRKELPFEDYFKQLLKALSAEGLSIQAIGVISSVALKAKENCLLVLSEALEVPFITHSTTQLAPFTKYFEGSDFVEKTTGIRSIAGPSAYILCEDALTFKTFKKEKCTFSFGRIEL</sequence>
<dbReference type="Gene3D" id="3.40.50.11220">
    <property type="match status" value="1"/>
</dbReference>
<dbReference type="PANTHER" id="PTHR37477:SF1">
    <property type="entry name" value="COBALT-PRECORRIN-5A HYDROLASE"/>
    <property type="match status" value="1"/>
</dbReference>
<protein>
    <submittedName>
        <fullName evidence="3">Cobalamin biosynthesis protein</fullName>
    </submittedName>
</protein>
<comment type="caution">
    <text evidence="3">The sequence shown here is derived from an EMBL/GenBank/DDBJ whole genome shotgun (WGS) entry which is preliminary data.</text>
</comment>
<dbReference type="Pfam" id="PF01890">
    <property type="entry name" value="CbiG_C"/>
    <property type="match status" value="1"/>
</dbReference>
<reference evidence="3 4" key="1">
    <citation type="submission" date="2020-11" db="EMBL/GenBank/DDBJ databases">
        <title>Fusibacter basophilias sp. nov.</title>
        <authorList>
            <person name="Qiu D."/>
        </authorList>
    </citation>
    <scope>NUCLEOTIDE SEQUENCE [LARGE SCALE GENOMIC DNA]</scope>
    <source>
        <strain evidence="3 4">Q10-2</strain>
    </source>
</reference>
<keyword evidence="4" id="KW-1185">Reference proteome</keyword>
<dbReference type="InterPro" id="IPR036518">
    <property type="entry name" value="CobE/GbiG_C_sf"/>
</dbReference>
<evidence type="ECO:0000259" key="1">
    <source>
        <dbReference type="Pfam" id="PF01890"/>
    </source>
</evidence>
<dbReference type="PANTHER" id="PTHR37477">
    <property type="entry name" value="COBALT-PRECORRIN-5A HYDROLASE"/>
    <property type="match status" value="1"/>
</dbReference>
<evidence type="ECO:0000313" key="3">
    <source>
        <dbReference type="EMBL" id="MBF4693252.1"/>
    </source>
</evidence>
<dbReference type="EMBL" id="JADKNH010000005">
    <property type="protein sequence ID" value="MBF4693252.1"/>
    <property type="molecule type" value="Genomic_DNA"/>
</dbReference>
<dbReference type="InterPro" id="IPR021744">
    <property type="entry name" value="CbiG_N"/>
</dbReference>
<feature type="domain" description="Cobalamin synthesis G N-terminal" evidence="2">
    <location>
        <begin position="98"/>
        <end position="174"/>
    </location>
</feature>
<dbReference type="SUPFAM" id="SSF159672">
    <property type="entry name" value="CbiG N-terminal domain-like"/>
    <property type="match status" value="1"/>
</dbReference>
<name>A0ABR9ZS19_9FIRM</name>